<name>A0A1Y2CTX7_9FUNG</name>
<dbReference type="STRING" id="329046.A0A1Y2CTX7"/>
<evidence type="ECO:0000313" key="4">
    <source>
        <dbReference type="EMBL" id="ORY50489.1"/>
    </source>
</evidence>
<evidence type="ECO:0000259" key="3">
    <source>
        <dbReference type="Pfam" id="PF12814"/>
    </source>
</evidence>
<feature type="compositionally biased region" description="Polar residues" evidence="2">
    <location>
        <begin position="668"/>
        <end position="679"/>
    </location>
</feature>
<organism evidence="4 5">
    <name type="scientific">Rhizoclosmatium globosum</name>
    <dbReference type="NCBI Taxonomy" id="329046"/>
    <lineage>
        <taxon>Eukaryota</taxon>
        <taxon>Fungi</taxon>
        <taxon>Fungi incertae sedis</taxon>
        <taxon>Chytridiomycota</taxon>
        <taxon>Chytridiomycota incertae sedis</taxon>
        <taxon>Chytridiomycetes</taxon>
        <taxon>Chytridiales</taxon>
        <taxon>Chytriomycetaceae</taxon>
        <taxon>Rhizoclosmatium</taxon>
    </lineage>
</organism>
<dbReference type="GO" id="GO:0032065">
    <property type="term" value="P:maintenance of protein location in cell cortex"/>
    <property type="evidence" value="ECO:0007669"/>
    <property type="project" value="InterPro"/>
</dbReference>
<dbReference type="InterPro" id="IPR024774">
    <property type="entry name" value="PH_dom-Mcp5-type"/>
</dbReference>
<keyword evidence="1" id="KW-0175">Coiled coil</keyword>
<dbReference type="OrthoDB" id="2149224at2759"/>
<dbReference type="AlphaFoldDB" id="A0A1Y2CTX7"/>
<dbReference type="EMBL" id="MCGO01000007">
    <property type="protein sequence ID" value="ORY50489.1"/>
    <property type="molecule type" value="Genomic_DNA"/>
</dbReference>
<accession>A0A1Y2CTX7</accession>
<feature type="coiled-coil region" evidence="1">
    <location>
        <begin position="72"/>
        <end position="173"/>
    </location>
</feature>
<feature type="region of interest" description="Disordered" evidence="2">
    <location>
        <begin position="641"/>
        <end position="707"/>
    </location>
</feature>
<feature type="compositionally biased region" description="Polar residues" evidence="2">
    <location>
        <begin position="648"/>
        <end position="658"/>
    </location>
</feature>
<gene>
    <name evidence="4" type="ORF">BCR33DRAFT_713279</name>
</gene>
<dbReference type="GO" id="GO:0000226">
    <property type="term" value="P:microtubule cytoskeleton organization"/>
    <property type="evidence" value="ECO:0007669"/>
    <property type="project" value="TreeGrafter"/>
</dbReference>
<feature type="coiled-coil region" evidence="1">
    <location>
        <begin position="236"/>
        <end position="270"/>
    </location>
</feature>
<comment type="caution">
    <text evidence="4">The sequence shown here is derived from an EMBL/GenBank/DDBJ whole genome shotgun (WGS) entry which is preliminary data.</text>
</comment>
<dbReference type="PANTHER" id="PTHR28190">
    <property type="entry name" value="NUCLEAR MIGRATION PROTEIN NUM1"/>
    <property type="match status" value="1"/>
</dbReference>
<evidence type="ECO:0000313" key="5">
    <source>
        <dbReference type="Proteomes" id="UP000193642"/>
    </source>
</evidence>
<dbReference type="InterPro" id="IPR053005">
    <property type="entry name" value="Nuclear_Pos-Cytoskel_Interact"/>
</dbReference>
<dbReference type="SUPFAM" id="SSF50729">
    <property type="entry name" value="PH domain-like"/>
    <property type="match status" value="1"/>
</dbReference>
<dbReference type="GO" id="GO:0005938">
    <property type="term" value="C:cell cortex"/>
    <property type="evidence" value="ECO:0007669"/>
    <property type="project" value="InterPro"/>
</dbReference>
<sequence length="723" mass="81641">MTPLPPPEHKIDPHLATQIENALVLQLRSLQLKLNASEAQRAKWSDHAQVFERECTILRSQNEKLAASERKLNEKIWDLELLDQQLKETNEELLKEIQRYQQKIKSYERDISQMKEHIDSMRVSESGWQKEKQTLIFTMESESSRKRREIASLKREKADLERQIEELTKSEQHHFEYKTGASAASSHSNLSLRSKTLESELKVQSLLTETIHSLSPAASTQNTQNDLFVSSLSKALSAAHSQNEDLRSQNATLLQNTQELDRLLREANETIESLKLGCDISSFDRVDSQMFDPSFFVDQSLHDQLACSESMSHALKLERLDENLEGHKSLLAELAQEVQTEVAPAAEALSVSDNIHEELEVLQKPSSNTTTKVMADFSCQTEEAPRLFSDTKSILNELSEQVTSLGPESSFEDDVSSVDGVSIRSGAGAFSIADTDVENIFNHSLAPKASRANGIPSPTAWPLNPKTRARSPELILGPGGRLQRQRSEVSFDHQTQEYVEYDGTAIEALTTTMIGTYFRKFNRHGKKPQLRFFWVNPYSRLLNWTQTPPSGNNKGITKTAYIKQIKWTDPPESHKNYPPNDSHAIEIISRQRSIVLIPLTWQDQRAWIEGISLLLNTGNEKSTVSGQGELLHERFKIVDTNSPRRGDTLNTPRRSFTQPFGEDFGRSMSPSLGRPQTPTFRVVPERVEDDVGPTTPSKDRRRGFSRLGFTPLRLSSARGSGIE</sequence>
<reference evidence="4 5" key="1">
    <citation type="submission" date="2016-07" db="EMBL/GenBank/DDBJ databases">
        <title>Pervasive Adenine N6-methylation of Active Genes in Fungi.</title>
        <authorList>
            <consortium name="DOE Joint Genome Institute"/>
            <person name="Mondo S.J."/>
            <person name="Dannebaum R.O."/>
            <person name="Kuo R.C."/>
            <person name="Labutti K."/>
            <person name="Haridas S."/>
            <person name="Kuo A."/>
            <person name="Salamov A."/>
            <person name="Ahrendt S.R."/>
            <person name="Lipzen A."/>
            <person name="Sullivan W."/>
            <person name="Andreopoulos W.B."/>
            <person name="Clum A."/>
            <person name="Lindquist E."/>
            <person name="Daum C."/>
            <person name="Ramamoorthy G.K."/>
            <person name="Gryganskyi A."/>
            <person name="Culley D."/>
            <person name="Magnuson J.K."/>
            <person name="James T.Y."/>
            <person name="O'Malley M.A."/>
            <person name="Stajich J.E."/>
            <person name="Spatafora J.W."/>
            <person name="Visel A."/>
            <person name="Grigoriev I.V."/>
        </authorList>
    </citation>
    <scope>NUCLEOTIDE SEQUENCE [LARGE SCALE GENOMIC DNA]</scope>
    <source>
        <strain evidence="4 5">JEL800</strain>
    </source>
</reference>
<evidence type="ECO:0000256" key="1">
    <source>
        <dbReference type="SAM" id="Coils"/>
    </source>
</evidence>
<dbReference type="GO" id="GO:0005543">
    <property type="term" value="F:phospholipid binding"/>
    <property type="evidence" value="ECO:0007669"/>
    <property type="project" value="InterPro"/>
</dbReference>
<evidence type="ECO:0000256" key="2">
    <source>
        <dbReference type="SAM" id="MobiDB-lite"/>
    </source>
</evidence>
<dbReference type="Proteomes" id="UP000193642">
    <property type="component" value="Unassembled WGS sequence"/>
</dbReference>
<keyword evidence="5" id="KW-1185">Reference proteome</keyword>
<dbReference type="PANTHER" id="PTHR28190:SF2">
    <property type="entry name" value="MIGRATION PROTEIN, PUTATIVE (AFU_ORTHOLOGUE AFUA_2G07730)-RELATED"/>
    <property type="match status" value="1"/>
</dbReference>
<protein>
    <recommendedName>
        <fullName evidence="3">Pleckstrin homology domain-containing protein</fullName>
    </recommendedName>
</protein>
<feature type="domain" description="Pleckstrin homology" evidence="3">
    <location>
        <begin position="506"/>
        <end position="616"/>
    </location>
</feature>
<dbReference type="GO" id="GO:0015631">
    <property type="term" value="F:tubulin binding"/>
    <property type="evidence" value="ECO:0007669"/>
    <property type="project" value="TreeGrafter"/>
</dbReference>
<dbReference type="GO" id="GO:0005739">
    <property type="term" value="C:mitochondrion"/>
    <property type="evidence" value="ECO:0007669"/>
    <property type="project" value="TreeGrafter"/>
</dbReference>
<proteinExistence type="predicted"/>
<dbReference type="Pfam" id="PF12814">
    <property type="entry name" value="Mcp5_PH"/>
    <property type="match status" value="1"/>
</dbReference>